<dbReference type="CDD" id="cd11297">
    <property type="entry name" value="PIN_LabA-like_N_1"/>
    <property type="match status" value="1"/>
</dbReference>
<sequence>MSIFNTAILYDIENLTKGYSFSKDFIKELSLKQIYRQILEVDIVNKICLQRAYANWSDHRLSLLRGEINELGIDPIQIFGFARYHKKNAADIQLVVDTMDITIRFPHIEVYVIVSGDGGFASLAKKLHEYGKQVIGCAYENAANDIFKSVCDYFIKLELPEEYSPEDINTDPKNTTFGNNKGLGIGITHPLVVRMANNIQPIYQADKKTIFSHGQKIISWFGQDPESRKQMYGHGIPLSTVREAFKYAIPEFKPEMVGFMRFAEFLQFICANTEFCVGTLPPSNTLLVFRNSIPNGVVILLDILNQDLHTPERYQSLLASGKPRITIEDKYSLETFVDTLMSKRDILMNISEILDIFSQELPDFESNKLNNLCLSLIHCNILKGYPEDENISEQKFHISQDFKDTAQILEHVKQTSLNKLISILVDDFKSDVFKEVIPF</sequence>
<dbReference type="InterPro" id="IPR021139">
    <property type="entry name" value="NYN"/>
</dbReference>
<evidence type="ECO:0000313" key="3">
    <source>
        <dbReference type="Proteomes" id="UP000192997"/>
    </source>
</evidence>
<gene>
    <name evidence="2" type="ORF">B7O87_08705</name>
</gene>
<dbReference type="Proteomes" id="UP000192997">
    <property type="component" value="Unassembled WGS sequence"/>
</dbReference>
<comment type="caution">
    <text evidence="2">The sequence shown here is derived from an EMBL/GenBank/DDBJ whole genome shotgun (WGS) entry which is preliminary data.</text>
</comment>
<dbReference type="PANTHER" id="PTHR35811:SF1">
    <property type="entry name" value="HTH OST-TYPE DOMAIN-CONTAINING PROTEIN"/>
    <property type="match status" value="1"/>
</dbReference>
<dbReference type="Pfam" id="PF01936">
    <property type="entry name" value="NYN"/>
    <property type="match status" value="1"/>
</dbReference>
<name>A0A1X4G774_9CYAN</name>
<dbReference type="Gene3D" id="3.40.50.1010">
    <property type="entry name" value="5'-nuclease"/>
    <property type="match status" value="1"/>
</dbReference>
<dbReference type="EMBL" id="NBYN01000042">
    <property type="protein sequence ID" value="OSO90875.1"/>
    <property type="molecule type" value="Genomic_DNA"/>
</dbReference>
<evidence type="ECO:0000259" key="1">
    <source>
        <dbReference type="Pfam" id="PF01936"/>
    </source>
</evidence>
<dbReference type="AlphaFoldDB" id="A0A1X4G774"/>
<organism evidence="2 3">
    <name type="scientific">Cylindrospermopsis raciborskii CENA303</name>
    <dbReference type="NCBI Taxonomy" id="1170769"/>
    <lineage>
        <taxon>Bacteria</taxon>
        <taxon>Bacillati</taxon>
        <taxon>Cyanobacteriota</taxon>
        <taxon>Cyanophyceae</taxon>
        <taxon>Nostocales</taxon>
        <taxon>Aphanizomenonaceae</taxon>
        <taxon>Cylindrospermopsis</taxon>
    </lineage>
</organism>
<protein>
    <recommendedName>
        <fullName evidence="1">NYN domain-containing protein</fullName>
    </recommendedName>
</protein>
<dbReference type="RefSeq" id="WP_085728125.1">
    <property type="nucleotide sequence ID" value="NZ_NBYN01000042.1"/>
</dbReference>
<reference evidence="3" key="1">
    <citation type="submission" date="2017-04" db="EMBL/GenBank/DDBJ databases">
        <authorList>
            <person name="Abreu V.A."/>
            <person name="Popin R.V."/>
            <person name="Rigonato J."/>
            <person name="Andreote A.P."/>
            <person name="Schaker P.C."/>
            <person name="Hoff-Risseti C."/>
            <person name="Alvarenga D.O."/>
            <person name="Varani A.M."/>
            <person name="Fiore M.F."/>
        </authorList>
    </citation>
    <scope>NUCLEOTIDE SEQUENCE [LARGE SCALE GENOMIC DNA]</scope>
    <source>
        <strain evidence="3">CENA303</strain>
    </source>
</reference>
<feature type="domain" description="NYN" evidence="1">
    <location>
        <begin position="6"/>
        <end position="158"/>
    </location>
</feature>
<proteinExistence type="predicted"/>
<dbReference type="GO" id="GO:0004540">
    <property type="term" value="F:RNA nuclease activity"/>
    <property type="evidence" value="ECO:0007669"/>
    <property type="project" value="InterPro"/>
</dbReference>
<dbReference type="PANTHER" id="PTHR35811">
    <property type="entry name" value="SLR1870 PROTEIN"/>
    <property type="match status" value="1"/>
</dbReference>
<evidence type="ECO:0000313" key="2">
    <source>
        <dbReference type="EMBL" id="OSO90875.1"/>
    </source>
</evidence>
<accession>A0A1X4G774</accession>